<keyword evidence="7" id="KW-1185">Reference proteome</keyword>
<keyword evidence="2" id="KW-0813">Transport</keyword>
<evidence type="ECO:0000256" key="3">
    <source>
        <dbReference type="ARBA" id="ARBA00022741"/>
    </source>
</evidence>
<comment type="caution">
    <text evidence="6">The sequence shown here is derived from an EMBL/GenBank/DDBJ whole genome shotgun (WGS) entry which is preliminary data.</text>
</comment>
<evidence type="ECO:0000256" key="2">
    <source>
        <dbReference type="ARBA" id="ARBA00022448"/>
    </source>
</evidence>
<dbReference type="InterPro" id="IPR003593">
    <property type="entry name" value="AAA+_ATPase"/>
</dbReference>
<dbReference type="Pfam" id="PF00005">
    <property type="entry name" value="ABC_tran"/>
    <property type="match status" value="1"/>
</dbReference>
<feature type="domain" description="ABC transporter" evidence="5">
    <location>
        <begin position="4"/>
        <end position="233"/>
    </location>
</feature>
<dbReference type="GO" id="GO:0005524">
    <property type="term" value="F:ATP binding"/>
    <property type="evidence" value="ECO:0007669"/>
    <property type="project" value="UniProtKB-KW"/>
</dbReference>
<evidence type="ECO:0000259" key="5">
    <source>
        <dbReference type="PROSITE" id="PS50893"/>
    </source>
</evidence>
<dbReference type="SUPFAM" id="SSF52540">
    <property type="entry name" value="P-loop containing nucleoside triphosphate hydrolases"/>
    <property type="match status" value="1"/>
</dbReference>
<evidence type="ECO:0000256" key="1">
    <source>
        <dbReference type="ARBA" id="ARBA00005417"/>
    </source>
</evidence>
<dbReference type="EMBL" id="WHNZ01000084">
    <property type="protein sequence ID" value="NOV04499.1"/>
    <property type="molecule type" value="Genomic_DNA"/>
</dbReference>
<organism evidence="6 7">
    <name type="scientific">Paenibacillus planticolens</name>
    <dbReference type="NCBI Taxonomy" id="2654976"/>
    <lineage>
        <taxon>Bacteria</taxon>
        <taxon>Bacillati</taxon>
        <taxon>Bacillota</taxon>
        <taxon>Bacilli</taxon>
        <taxon>Bacillales</taxon>
        <taxon>Paenibacillaceae</taxon>
        <taxon>Paenibacillus</taxon>
    </lineage>
</organism>
<proteinExistence type="inferred from homology"/>
<dbReference type="PANTHER" id="PTHR43335:SF4">
    <property type="entry name" value="ABC TRANSPORTER, ATP-BINDING PROTEIN"/>
    <property type="match status" value="1"/>
</dbReference>
<name>A0ABX1ZWX2_9BACL</name>
<dbReference type="InterPro" id="IPR027417">
    <property type="entry name" value="P-loop_NTPase"/>
</dbReference>
<dbReference type="PANTHER" id="PTHR43335">
    <property type="entry name" value="ABC TRANSPORTER, ATP-BINDING PROTEIN"/>
    <property type="match status" value="1"/>
</dbReference>
<evidence type="ECO:0000313" key="7">
    <source>
        <dbReference type="Proteomes" id="UP000618579"/>
    </source>
</evidence>
<evidence type="ECO:0000256" key="4">
    <source>
        <dbReference type="ARBA" id="ARBA00022840"/>
    </source>
</evidence>
<dbReference type="PROSITE" id="PS50893">
    <property type="entry name" value="ABC_TRANSPORTER_2"/>
    <property type="match status" value="1"/>
</dbReference>
<keyword evidence="4 6" id="KW-0067">ATP-binding</keyword>
<keyword evidence="3" id="KW-0547">Nucleotide-binding</keyword>
<comment type="similarity">
    <text evidence="1">Belongs to the ABC transporter superfamily.</text>
</comment>
<dbReference type="PROSITE" id="PS00211">
    <property type="entry name" value="ABC_TRANSPORTER_1"/>
    <property type="match status" value="1"/>
</dbReference>
<gene>
    <name evidence="6" type="ORF">GC097_31475</name>
</gene>
<dbReference type="Proteomes" id="UP000618579">
    <property type="component" value="Unassembled WGS sequence"/>
</dbReference>
<dbReference type="InterPro" id="IPR003439">
    <property type="entry name" value="ABC_transporter-like_ATP-bd"/>
</dbReference>
<accession>A0ABX1ZWX2</accession>
<dbReference type="SMART" id="SM00382">
    <property type="entry name" value="AAA"/>
    <property type="match status" value="1"/>
</dbReference>
<dbReference type="InterPro" id="IPR017871">
    <property type="entry name" value="ABC_transporter-like_CS"/>
</dbReference>
<protein>
    <submittedName>
        <fullName evidence="6">ATP-binding cassette domain-containing protein</fullName>
    </submittedName>
</protein>
<dbReference type="Gene3D" id="3.40.50.300">
    <property type="entry name" value="P-loop containing nucleotide triphosphate hydrolases"/>
    <property type="match status" value="1"/>
</dbReference>
<sequence>MIPLKIENVEKIIRGNRILKNITLEVKQGEILGLLGPNGAGKTTLFRLITNLMRPSEGNIYVNGIDANSNHVQAAHHIGAIIEVPHMYPYLTAYNNLKHFSFYSNHNPDKEKILEVLCIVGLKEAAKKKVRTFSLGMKQRLGLAQALLQNPDLILLDEPTNGMDPMGVKVFREHLHYLTKEQKKTVVISSHLLNEMEFLCDRVAFMSNGEILTIESTKKEDKEKQVTRIEVDQIQQATQLLLDYTSEHDLIRVEGNSLVFLVLRDNISDLLSLFIQHQIKVYSVQIQPYNLEDKFIKIMQEARA</sequence>
<reference evidence="6 7" key="1">
    <citation type="submission" date="2019-10" db="EMBL/GenBank/DDBJ databases">
        <title>Description of Paenibacillus pedi sp. nov.</title>
        <authorList>
            <person name="Carlier A."/>
            <person name="Qi S."/>
        </authorList>
    </citation>
    <scope>NUCLEOTIDE SEQUENCE [LARGE SCALE GENOMIC DNA]</scope>
    <source>
        <strain evidence="6 7">LMG 31457</strain>
    </source>
</reference>
<evidence type="ECO:0000313" key="6">
    <source>
        <dbReference type="EMBL" id="NOV04499.1"/>
    </source>
</evidence>